<keyword evidence="2" id="KW-1185">Reference proteome</keyword>
<evidence type="ECO:0000313" key="2">
    <source>
        <dbReference type="Proteomes" id="UP000775213"/>
    </source>
</evidence>
<dbReference type="Proteomes" id="UP000775213">
    <property type="component" value="Unassembled WGS sequence"/>
</dbReference>
<gene>
    <name evidence="1" type="ORF">IEQ34_009863</name>
</gene>
<dbReference type="AlphaFoldDB" id="A0AAV7H3M6"/>
<organism evidence="1 2">
    <name type="scientific">Dendrobium chrysotoxum</name>
    <name type="common">Orchid</name>
    <dbReference type="NCBI Taxonomy" id="161865"/>
    <lineage>
        <taxon>Eukaryota</taxon>
        <taxon>Viridiplantae</taxon>
        <taxon>Streptophyta</taxon>
        <taxon>Embryophyta</taxon>
        <taxon>Tracheophyta</taxon>
        <taxon>Spermatophyta</taxon>
        <taxon>Magnoliopsida</taxon>
        <taxon>Liliopsida</taxon>
        <taxon>Asparagales</taxon>
        <taxon>Orchidaceae</taxon>
        <taxon>Epidendroideae</taxon>
        <taxon>Malaxideae</taxon>
        <taxon>Dendrobiinae</taxon>
        <taxon>Dendrobium</taxon>
    </lineage>
</organism>
<name>A0AAV7H3M6_DENCH</name>
<proteinExistence type="predicted"/>
<comment type="caution">
    <text evidence="1">The sequence shown here is derived from an EMBL/GenBank/DDBJ whole genome shotgun (WGS) entry which is preliminary data.</text>
</comment>
<protein>
    <submittedName>
        <fullName evidence="1">Uncharacterized protein</fullName>
    </submittedName>
</protein>
<accession>A0AAV7H3M6</accession>
<dbReference type="EMBL" id="JAGFBR010000009">
    <property type="protein sequence ID" value="KAH0462288.1"/>
    <property type="molecule type" value="Genomic_DNA"/>
</dbReference>
<sequence length="108" mass="12921">MTLHIGLWFPLAPMLLEIFRAYRVALTKFLWKAITIMVDLTAFFRGRGARLAVDYYQRCNDWILSKRWGRLHELPNIPHLGEKEILRIINFFDTKSLQQELHHISHYV</sequence>
<evidence type="ECO:0000313" key="1">
    <source>
        <dbReference type="EMBL" id="KAH0462288.1"/>
    </source>
</evidence>
<reference evidence="1 2" key="1">
    <citation type="journal article" date="2021" name="Hortic Res">
        <title>Chromosome-scale assembly of the Dendrobium chrysotoxum genome enhances the understanding of orchid evolution.</title>
        <authorList>
            <person name="Zhang Y."/>
            <person name="Zhang G.Q."/>
            <person name="Zhang D."/>
            <person name="Liu X.D."/>
            <person name="Xu X.Y."/>
            <person name="Sun W.H."/>
            <person name="Yu X."/>
            <person name="Zhu X."/>
            <person name="Wang Z.W."/>
            <person name="Zhao X."/>
            <person name="Zhong W.Y."/>
            <person name="Chen H."/>
            <person name="Yin W.L."/>
            <person name="Huang T."/>
            <person name="Niu S.C."/>
            <person name="Liu Z.J."/>
        </authorList>
    </citation>
    <scope>NUCLEOTIDE SEQUENCE [LARGE SCALE GENOMIC DNA]</scope>
    <source>
        <strain evidence="1">Lindl</strain>
    </source>
</reference>